<dbReference type="GO" id="GO:0006021">
    <property type="term" value="P:inositol biosynthetic process"/>
    <property type="evidence" value="ECO:0007669"/>
    <property type="project" value="InterPro"/>
</dbReference>
<comment type="caution">
    <text evidence="3">The sequence shown here is derived from an EMBL/GenBank/DDBJ whole genome shotgun (WGS) entry which is preliminary data.</text>
</comment>
<dbReference type="PIRSF" id="PIRSF015578">
    <property type="entry name" value="Myoinos-ppht_syn"/>
    <property type="match status" value="1"/>
</dbReference>
<dbReference type="STRING" id="28042.GU90_14075"/>
<accession>A0A073AWF9</accession>
<dbReference type="PANTHER" id="PTHR43125:SF1">
    <property type="entry name" value="INOSITOL-3-PHOSPHATE SYNTHASE"/>
    <property type="match status" value="1"/>
</dbReference>
<dbReference type="SUPFAM" id="SSF55347">
    <property type="entry name" value="Glyceraldehyde-3-phosphate dehydrogenase-like, C-terminal domain"/>
    <property type="match status" value="1"/>
</dbReference>
<dbReference type="InterPro" id="IPR017815">
    <property type="entry name" value="Myo-inos-1-P_Synthase_actino"/>
</dbReference>
<organism evidence="3 4">
    <name type="scientific">Saccharopolyspora rectivirgula</name>
    <dbReference type="NCBI Taxonomy" id="28042"/>
    <lineage>
        <taxon>Bacteria</taxon>
        <taxon>Bacillati</taxon>
        <taxon>Actinomycetota</taxon>
        <taxon>Actinomycetes</taxon>
        <taxon>Pseudonocardiales</taxon>
        <taxon>Pseudonocardiaceae</taxon>
        <taxon>Saccharopolyspora</taxon>
    </lineage>
</organism>
<gene>
    <name evidence="3" type="ORF">GU90_14075</name>
</gene>
<dbReference type="Gene3D" id="3.40.50.720">
    <property type="entry name" value="NAD(P)-binding Rossmann-like Domain"/>
    <property type="match status" value="1"/>
</dbReference>
<dbReference type="GO" id="GO:0008654">
    <property type="term" value="P:phospholipid biosynthetic process"/>
    <property type="evidence" value="ECO:0007669"/>
    <property type="project" value="InterPro"/>
</dbReference>
<dbReference type="eggNOG" id="COG1260">
    <property type="taxonomic scope" value="Bacteria"/>
</dbReference>
<feature type="domain" description="Myo-inositol-1-phosphate synthase GAPDH-like" evidence="2">
    <location>
        <begin position="197"/>
        <end position="305"/>
    </location>
</feature>
<dbReference type="InterPro" id="IPR036291">
    <property type="entry name" value="NAD(P)-bd_dom_sf"/>
</dbReference>
<dbReference type="InterPro" id="IPR013021">
    <property type="entry name" value="Myo-inos-1-P_Synthase_GAPDH"/>
</dbReference>
<evidence type="ECO:0000256" key="1">
    <source>
        <dbReference type="ARBA" id="ARBA00010813"/>
    </source>
</evidence>
<evidence type="ECO:0000259" key="2">
    <source>
        <dbReference type="Pfam" id="PF01658"/>
    </source>
</evidence>
<evidence type="ECO:0000313" key="3">
    <source>
        <dbReference type="EMBL" id="KEI43740.1"/>
    </source>
</evidence>
<dbReference type="EMBL" id="JNVU01000035">
    <property type="protein sequence ID" value="KEI43740.1"/>
    <property type="molecule type" value="Genomic_DNA"/>
</dbReference>
<dbReference type="NCBIfam" id="TIGR03450">
    <property type="entry name" value="mycothiol_INO1"/>
    <property type="match status" value="1"/>
</dbReference>
<dbReference type="AlphaFoldDB" id="A0A073AWF9"/>
<comment type="similarity">
    <text evidence="1">Belongs to the myo-inositol 1-phosphate synthase family.</text>
</comment>
<dbReference type="Pfam" id="PF01658">
    <property type="entry name" value="Inos-1-P_synth"/>
    <property type="match status" value="1"/>
</dbReference>
<dbReference type="PANTHER" id="PTHR43125">
    <property type="entry name" value="INOSITOL-3-PHOSPHATE SYNTHASE"/>
    <property type="match status" value="1"/>
</dbReference>
<sequence>MGGDRPGKAVRVAIVGVGNCAASLVQGVHYYADTDPGTRVPGLMHVQFGDYHVRDVQFVAAFDVDAKKVGRDLSEAIVASENNTIKICDVPPLGVTVQRGHTLDGLGRFYQETIEESDEEPVDVVQVLKDTEADVLVSYLPVGSEEADRYYAQCALDAGVAFVNALPVFIASDPKWAKKFTDAGVPIVGDDIKSQVGATITHRVLAKLFEDRGVHLDRTMQLNVGGNMDFLNMKELERLESKKISKTQSVTSQVNRDLGSRNVHIGPSDYVAWLDDRKWAYVRLEGRAFGDVPLNLEYKLEVWDSPNSAGIIIDAIRAAKIAKDRGIGGPVLSASSYFMKSPPVQYSDSEAYQAVEDFIAGKIER</sequence>
<dbReference type="InterPro" id="IPR052199">
    <property type="entry name" value="MIPS"/>
</dbReference>
<protein>
    <submittedName>
        <fullName evidence="3">Inositol-3-phosphate synthase</fullName>
    </submittedName>
</protein>
<name>A0A073AWF9_9PSEU</name>
<reference evidence="3 4" key="1">
    <citation type="submission" date="2014-06" db="EMBL/GenBank/DDBJ databases">
        <title>Saccharopolyspora rectivirgula DSM-43113 Genome sequencing.</title>
        <authorList>
            <person name="Barrera C."/>
            <person name="Millon L."/>
            <person name="Rognon B."/>
            <person name="Zaugg C."/>
            <person name="Monod M."/>
        </authorList>
    </citation>
    <scope>NUCLEOTIDE SEQUENCE [LARGE SCALE GENOMIC DNA]</scope>
    <source>
        <strain evidence="3 4">DSM 43113</strain>
    </source>
</reference>
<evidence type="ECO:0000313" key="4">
    <source>
        <dbReference type="Proteomes" id="UP000031419"/>
    </source>
</evidence>
<dbReference type="SUPFAM" id="SSF51735">
    <property type="entry name" value="NAD(P)-binding Rossmann-fold domains"/>
    <property type="match status" value="1"/>
</dbReference>
<dbReference type="Gene3D" id="3.30.360.10">
    <property type="entry name" value="Dihydrodipicolinate Reductase, domain 2"/>
    <property type="match status" value="1"/>
</dbReference>
<dbReference type="GO" id="GO:0004512">
    <property type="term" value="F:inositol-3-phosphate synthase activity"/>
    <property type="evidence" value="ECO:0007669"/>
    <property type="project" value="InterPro"/>
</dbReference>
<keyword evidence="4" id="KW-1185">Reference proteome</keyword>
<dbReference type="RefSeq" id="WP_029722157.1">
    <property type="nucleotide sequence ID" value="NZ_JNVU01000035.1"/>
</dbReference>
<proteinExistence type="inferred from homology"/>
<dbReference type="InterPro" id="IPR002587">
    <property type="entry name" value="Myo-inos-1-P_Synthase"/>
</dbReference>
<dbReference type="Proteomes" id="UP000031419">
    <property type="component" value="Unassembled WGS sequence"/>
</dbReference>
<dbReference type="OrthoDB" id="9766811at2"/>